<evidence type="ECO:0000256" key="14">
    <source>
        <dbReference type="ARBA" id="ARBA00023242"/>
    </source>
</evidence>
<keyword evidence="11 16" id="KW-0238">DNA-binding</keyword>
<dbReference type="GO" id="GO:0006260">
    <property type="term" value="P:DNA replication"/>
    <property type="evidence" value="ECO:0007669"/>
    <property type="project" value="UniProtKB-KW"/>
</dbReference>
<dbReference type="Pfam" id="PF17872">
    <property type="entry name" value="AAA_lid_10"/>
    <property type="match status" value="1"/>
</dbReference>
<organism evidence="20 21">
    <name type="scientific">Ilex paraguariensis</name>
    <name type="common">yerba mate</name>
    <dbReference type="NCBI Taxonomy" id="185542"/>
    <lineage>
        <taxon>Eukaryota</taxon>
        <taxon>Viridiplantae</taxon>
        <taxon>Streptophyta</taxon>
        <taxon>Embryophyta</taxon>
        <taxon>Tracheophyta</taxon>
        <taxon>Spermatophyta</taxon>
        <taxon>Magnoliopsida</taxon>
        <taxon>eudicotyledons</taxon>
        <taxon>Gunneridae</taxon>
        <taxon>Pentapetalae</taxon>
        <taxon>asterids</taxon>
        <taxon>campanulids</taxon>
        <taxon>Aquifoliales</taxon>
        <taxon>Aquifoliaceae</taxon>
        <taxon>Ilex</taxon>
    </lineage>
</organism>
<feature type="compositionally biased region" description="Polar residues" evidence="17">
    <location>
        <begin position="66"/>
        <end position="88"/>
    </location>
</feature>
<dbReference type="InterPro" id="IPR003959">
    <property type="entry name" value="ATPase_AAA_core"/>
</dbReference>
<dbReference type="Gene3D" id="2.30.30.490">
    <property type="match status" value="1"/>
</dbReference>
<dbReference type="InterPro" id="IPR041083">
    <property type="entry name" value="AAA_lid_10"/>
</dbReference>
<dbReference type="InterPro" id="IPR001025">
    <property type="entry name" value="BAH_dom"/>
</dbReference>
<dbReference type="GO" id="GO:0005524">
    <property type="term" value="F:ATP binding"/>
    <property type="evidence" value="ECO:0007669"/>
    <property type="project" value="UniProtKB-KW"/>
</dbReference>
<dbReference type="Gene3D" id="3.30.40.10">
    <property type="entry name" value="Zinc/RING finger domain, C3HC4 (zinc finger)"/>
    <property type="match status" value="1"/>
</dbReference>
<dbReference type="PANTHER" id="PTHR10763">
    <property type="entry name" value="CELL DIVISION CONTROL PROTEIN 6-RELATED"/>
    <property type="match status" value="1"/>
</dbReference>
<dbReference type="Pfam" id="PF00004">
    <property type="entry name" value="AAA"/>
    <property type="match status" value="1"/>
</dbReference>
<dbReference type="GO" id="GO:0006355">
    <property type="term" value="P:regulation of DNA-templated transcription"/>
    <property type="evidence" value="ECO:0007669"/>
    <property type="project" value="UniProtKB-ARBA"/>
</dbReference>
<evidence type="ECO:0000256" key="5">
    <source>
        <dbReference type="ARBA" id="ARBA00022741"/>
    </source>
</evidence>
<evidence type="ECO:0000256" key="16">
    <source>
        <dbReference type="RuleBase" id="RU365058"/>
    </source>
</evidence>
<comment type="subcellular location">
    <subcellularLocation>
        <location evidence="1 16">Nucleus</location>
    </subcellularLocation>
</comment>
<dbReference type="FunFam" id="2.30.30.490:FF:000020">
    <property type="entry name" value="Origin recognition complex subunit 1"/>
    <property type="match status" value="1"/>
</dbReference>
<comment type="caution">
    <text evidence="20">The sequence shown here is derived from an EMBL/GenBank/DDBJ whole genome shotgun (WGS) entry which is preliminary data.</text>
</comment>
<feature type="domain" description="BAH" evidence="19">
    <location>
        <begin position="234"/>
        <end position="350"/>
    </location>
</feature>
<feature type="compositionally biased region" description="Low complexity" evidence="17">
    <location>
        <begin position="54"/>
        <end position="65"/>
    </location>
</feature>
<name>A0ABC8R5K4_9AQUA</name>
<dbReference type="GO" id="GO:0008270">
    <property type="term" value="F:zinc ion binding"/>
    <property type="evidence" value="ECO:0007669"/>
    <property type="project" value="UniProtKB-KW"/>
</dbReference>
<dbReference type="Gene3D" id="3.40.50.300">
    <property type="entry name" value="P-loop containing nucleotide triphosphate hydrolases"/>
    <property type="match status" value="1"/>
</dbReference>
<dbReference type="PROSITE" id="PS51038">
    <property type="entry name" value="BAH"/>
    <property type="match status" value="1"/>
</dbReference>
<evidence type="ECO:0000256" key="10">
    <source>
        <dbReference type="ARBA" id="ARBA00023015"/>
    </source>
</evidence>
<keyword evidence="3 16" id="KW-0235">DNA replication</keyword>
<feature type="domain" description="PHD-type" evidence="18">
    <location>
        <begin position="176"/>
        <end position="225"/>
    </location>
</feature>
<keyword evidence="5 16" id="KW-0547">Nucleotide-binding</keyword>
<feature type="compositionally biased region" description="Acidic residues" evidence="17">
    <location>
        <begin position="357"/>
        <end position="368"/>
    </location>
</feature>
<feature type="region of interest" description="Disordered" evidence="17">
    <location>
        <begin position="1"/>
        <end position="107"/>
    </location>
</feature>
<dbReference type="InterPro" id="IPR043151">
    <property type="entry name" value="BAH_sf"/>
</dbReference>
<dbReference type="PROSITE" id="PS01359">
    <property type="entry name" value="ZF_PHD_1"/>
    <property type="match status" value="1"/>
</dbReference>
<dbReference type="SUPFAM" id="SSF52540">
    <property type="entry name" value="P-loop containing nucleoside triphosphate hydrolases"/>
    <property type="match status" value="1"/>
</dbReference>
<dbReference type="EMBL" id="CAUOFW020001029">
    <property type="protein sequence ID" value="CAK9140281.1"/>
    <property type="molecule type" value="Genomic_DNA"/>
</dbReference>
<dbReference type="Pfam" id="PF01426">
    <property type="entry name" value="BAH"/>
    <property type="match status" value="1"/>
</dbReference>
<comment type="similarity">
    <text evidence="2 16">Belongs to the ORC1 family.</text>
</comment>
<evidence type="ECO:0000256" key="15">
    <source>
        <dbReference type="PROSITE-ProRule" id="PRU00146"/>
    </source>
</evidence>
<dbReference type="InterPro" id="IPR013083">
    <property type="entry name" value="Znf_RING/FYVE/PHD"/>
</dbReference>
<dbReference type="AlphaFoldDB" id="A0ABC8R5K4"/>
<evidence type="ECO:0000256" key="1">
    <source>
        <dbReference type="ARBA" id="ARBA00004123"/>
    </source>
</evidence>
<evidence type="ECO:0000259" key="19">
    <source>
        <dbReference type="PROSITE" id="PS51038"/>
    </source>
</evidence>
<dbReference type="InterPro" id="IPR019786">
    <property type="entry name" value="Zinc_finger_PHD-type_CS"/>
</dbReference>
<evidence type="ECO:0000256" key="3">
    <source>
        <dbReference type="ARBA" id="ARBA00022705"/>
    </source>
</evidence>
<dbReference type="PANTHER" id="PTHR10763:SF23">
    <property type="entry name" value="ORIGIN RECOGNITION COMPLEX SUBUNIT 1"/>
    <property type="match status" value="1"/>
</dbReference>
<dbReference type="FunFam" id="3.40.50.300:FF:000199">
    <property type="entry name" value="Origin recognition complex subunit 1"/>
    <property type="match status" value="1"/>
</dbReference>
<dbReference type="SMART" id="SM00382">
    <property type="entry name" value="AAA"/>
    <property type="match status" value="1"/>
</dbReference>
<keyword evidence="6 15" id="KW-0863">Zinc-finger</keyword>
<dbReference type="InterPro" id="IPR027417">
    <property type="entry name" value="P-loop_NTPase"/>
</dbReference>
<dbReference type="SMART" id="SM00249">
    <property type="entry name" value="PHD"/>
    <property type="match status" value="1"/>
</dbReference>
<evidence type="ECO:0000256" key="13">
    <source>
        <dbReference type="ARBA" id="ARBA00023163"/>
    </source>
</evidence>
<evidence type="ECO:0000256" key="6">
    <source>
        <dbReference type="ARBA" id="ARBA00022771"/>
    </source>
</evidence>
<dbReference type="Gene3D" id="1.10.8.60">
    <property type="match status" value="1"/>
</dbReference>
<evidence type="ECO:0000313" key="20">
    <source>
        <dbReference type="EMBL" id="CAK9140281.1"/>
    </source>
</evidence>
<accession>A0ABC8R5K4</accession>
<dbReference type="SUPFAM" id="SSF57903">
    <property type="entry name" value="FYVE/PHD zinc finger"/>
    <property type="match status" value="1"/>
</dbReference>
<reference evidence="20 21" key="1">
    <citation type="submission" date="2024-02" db="EMBL/GenBank/DDBJ databases">
        <authorList>
            <person name="Vignale AGUSTIN F."/>
            <person name="Sosa J E."/>
            <person name="Modenutti C."/>
        </authorList>
    </citation>
    <scope>NUCLEOTIDE SEQUENCE [LARGE SCALE GENOMIC DNA]</scope>
</reference>
<evidence type="ECO:0000313" key="21">
    <source>
        <dbReference type="Proteomes" id="UP001642360"/>
    </source>
</evidence>
<evidence type="ECO:0000256" key="8">
    <source>
        <dbReference type="ARBA" id="ARBA00022840"/>
    </source>
</evidence>
<sequence>MAKTPKTKSKQSSPPHKNSKQQSPHYCSPTPTPTTPIPATPRRRSPRLISSHFPPLLRSSLPKSLHFNSETSQKLVTYNPKSTQNANASKRKSGIDPIDGSLAPVSPDHYEAKKRKKFNENKVNIDKTRVLKSSGGSKKRVYYKNVEYDGGEFSVGDDVYVKRREDASSDEEDPEVEECRVCLKTGKAVMIECDDCLGGFHLKCLKPPLKEVPEGDWICDYCEAKKLRKKVEVPQPPTGKKRLRTAREKLLSSDLWAAHIESIWKEVDGGYLFRGRWYIIPEETAPGRQPHNLRRELYRTNDFADIEMESLIRHCYVMNPKEFAKESNGDDVYLCEYEYDIHWHTFKRIAEIDNCEGDDEEADSDEDWSSCKDSDSETEDMEHEEKRRNLVAGQFPTHQLAANSRKGQIFGLQKVGTKKIPEHVRCHKQTELEKAKATLLLATLPKFLPCRNKEMEEITAFIKGAICDQCLGRCLYIHGVPGTGKTMSVLAVMRSLRSEVDAGSINPYCFVEINGLKLASPENIYRVIYEALSGHRVSWKKALHLLNERFSNRNKTDREDNRPCILLIDELDLLVTRNQSVLYNILDWPTKPHSKLIVIGIANTMDLPEKLLPRISSRMGIHRLCFGPYNYQQLQEIISSRLKGIDAFEKQAIEFASRKVAAISGDARRALEICRRAAELTDYHNKNSNPNSAPAGKALVGMVEVETAIQEMFQAPHIQVMRSCSKLSKIFLAAMVHELYKTGMAETTFEKLATTVSCLCASNREAFPGWDTLLKVGWIAGCSMAVEGQSQ</sequence>
<keyword evidence="4" id="KW-0479">Metal-binding</keyword>
<dbReference type="InterPro" id="IPR003593">
    <property type="entry name" value="AAA+_ATPase"/>
</dbReference>
<dbReference type="Pfam" id="PF00628">
    <property type="entry name" value="PHD"/>
    <property type="match status" value="1"/>
</dbReference>
<dbReference type="GO" id="GO:0010385">
    <property type="term" value="F:double-stranded methylated DNA binding"/>
    <property type="evidence" value="ECO:0007669"/>
    <property type="project" value="UniProtKB-ARBA"/>
</dbReference>
<proteinExistence type="inferred from homology"/>
<dbReference type="PROSITE" id="PS50016">
    <property type="entry name" value="ZF_PHD_2"/>
    <property type="match status" value="1"/>
</dbReference>
<evidence type="ECO:0000256" key="9">
    <source>
        <dbReference type="ARBA" id="ARBA00022842"/>
    </source>
</evidence>
<evidence type="ECO:0000256" key="4">
    <source>
        <dbReference type="ARBA" id="ARBA00022723"/>
    </source>
</evidence>
<keyword evidence="12" id="KW-0010">Activator</keyword>
<keyword evidence="13" id="KW-0804">Transcription</keyword>
<keyword evidence="21" id="KW-1185">Reference proteome</keyword>
<evidence type="ECO:0000256" key="2">
    <source>
        <dbReference type="ARBA" id="ARBA00008398"/>
    </source>
</evidence>
<comment type="subunit">
    <text evidence="16">Component of the origin recognition complex (ORC) composed of at least ORC1, ORC2, ORC3, ORC4, ORC5 and ORC6. ORC is regulated in a cell-cycle and development dependent manner. It is sequentially assembled at the exit from anaphase of mitosis and disassembled as cells enter S phase. Binds unmodified and methylated histone H3.</text>
</comment>
<protein>
    <recommendedName>
        <fullName evidence="16">Origin recognition complex subunit 1</fullName>
    </recommendedName>
</protein>
<keyword evidence="14 16" id="KW-0539">Nucleus</keyword>
<dbReference type="InterPro" id="IPR011011">
    <property type="entry name" value="Znf_FYVE_PHD"/>
</dbReference>
<keyword evidence="9" id="KW-0460">Magnesium</keyword>
<dbReference type="FunFam" id="1.10.8.60:FF:000082">
    <property type="entry name" value="Origin recognition complex subunit 1"/>
    <property type="match status" value="1"/>
</dbReference>
<dbReference type="InterPro" id="IPR019787">
    <property type="entry name" value="Znf_PHD-finger"/>
</dbReference>
<keyword evidence="7" id="KW-0862">Zinc</keyword>
<evidence type="ECO:0000259" key="18">
    <source>
        <dbReference type="PROSITE" id="PS50016"/>
    </source>
</evidence>
<dbReference type="InterPro" id="IPR001965">
    <property type="entry name" value="Znf_PHD"/>
</dbReference>
<dbReference type="SMART" id="SM00439">
    <property type="entry name" value="BAH"/>
    <property type="match status" value="1"/>
</dbReference>
<dbReference type="FunFam" id="3.30.40.10:FF:000691">
    <property type="entry name" value="Origin recognition complex subunit 1"/>
    <property type="match status" value="1"/>
</dbReference>
<keyword evidence="10" id="KW-0805">Transcription regulation</keyword>
<evidence type="ECO:0000256" key="7">
    <source>
        <dbReference type="ARBA" id="ARBA00022833"/>
    </source>
</evidence>
<evidence type="ECO:0000256" key="17">
    <source>
        <dbReference type="SAM" id="MobiDB-lite"/>
    </source>
</evidence>
<dbReference type="GO" id="GO:0005634">
    <property type="term" value="C:nucleus"/>
    <property type="evidence" value="ECO:0007669"/>
    <property type="project" value="UniProtKB-SubCell"/>
</dbReference>
<feature type="compositionally biased region" description="Pro residues" evidence="17">
    <location>
        <begin position="30"/>
        <end position="39"/>
    </location>
</feature>
<feature type="region of interest" description="Disordered" evidence="17">
    <location>
        <begin position="357"/>
        <end position="386"/>
    </location>
</feature>
<comment type="function">
    <text evidence="16">Component of the origin recognition complex (ORC) that binds origins of replication. DNA-binding is ATP-dependent, however specific DNA sequences that define origins of replication have not been identified so far. ORC is required to assemble the pre-replication complex necessary to initiate DNA replication.</text>
</comment>
<evidence type="ECO:0000256" key="11">
    <source>
        <dbReference type="ARBA" id="ARBA00023125"/>
    </source>
</evidence>
<dbReference type="InterPro" id="IPR050311">
    <property type="entry name" value="ORC1/CDC6"/>
</dbReference>
<evidence type="ECO:0000256" key="12">
    <source>
        <dbReference type="ARBA" id="ARBA00023159"/>
    </source>
</evidence>
<dbReference type="Proteomes" id="UP001642360">
    <property type="component" value="Unassembled WGS sequence"/>
</dbReference>
<gene>
    <name evidence="20" type="ORF">ILEXP_LOCUS7723</name>
</gene>
<keyword evidence="8 16" id="KW-0067">ATP-binding</keyword>